<accession>A0A1I8JVL9</accession>
<evidence type="ECO:0000313" key="5">
    <source>
        <dbReference type="Proteomes" id="UP000076407"/>
    </source>
</evidence>
<dbReference type="InterPro" id="IPR001314">
    <property type="entry name" value="Peptidase_S1A"/>
</dbReference>
<evidence type="ECO:0000313" key="4">
    <source>
        <dbReference type="EnsemblMetazoa" id="AQUA016136-PA"/>
    </source>
</evidence>
<dbReference type="InterPro" id="IPR051333">
    <property type="entry name" value="CLIP_Serine_Protease"/>
</dbReference>
<dbReference type="STRING" id="34691.A0A1I8JVL9"/>
<dbReference type="Proteomes" id="UP000076407">
    <property type="component" value="Unassembled WGS sequence"/>
</dbReference>
<feature type="domain" description="Peptidase S1" evidence="3">
    <location>
        <begin position="611"/>
        <end position="886"/>
    </location>
</feature>
<dbReference type="SMART" id="SM00020">
    <property type="entry name" value="Tryp_SPc"/>
    <property type="match status" value="1"/>
</dbReference>
<feature type="domain" description="Peptidase S1" evidence="3">
    <location>
        <begin position="67"/>
        <end position="295"/>
    </location>
</feature>
<dbReference type="Gene3D" id="2.40.10.10">
    <property type="entry name" value="Trypsin-like serine proteases"/>
    <property type="match status" value="3"/>
</dbReference>
<evidence type="ECO:0000256" key="1">
    <source>
        <dbReference type="ARBA" id="ARBA00024195"/>
    </source>
</evidence>
<dbReference type="EnsemblMetazoa" id="AQUA016136-RA">
    <property type="protein sequence ID" value="AQUA016136-PA"/>
    <property type="gene ID" value="AQUA016136"/>
</dbReference>
<feature type="chain" id="PRO_5009322281" description="Peptidase S1 domain-containing protein" evidence="2">
    <location>
        <begin position="21"/>
        <end position="886"/>
    </location>
</feature>
<dbReference type="VEuPathDB" id="VectorBase:AQUA016136"/>
<dbReference type="PRINTS" id="PR00722">
    <property type="entry name" value="CHYMOTRYPSIN"/>
</dbReference>
<sequence length="886" mass="99522">MVGVSVVLGCVLAFASIAQCDDNNGTDWMLPYERSTIDDCGVRFYNQVESQVDAPAEDRILYDSGIPHAAEIGWTSEDSSRVRWLCSGSLIWENFILTAARCAANDDKIPPDVARVGVYYSDEFAQQLKIVDIIRHPKHRLRSTYYDIALVKLERNVTVDGTVAPTCLWLDDEIRFPELFTAGWGRVGFEEDKPEILSRAPVVQISNEKCSTYYPEGSPFVRKGLMDHQLCASKKNKDICPGDIGGPLYVQLFNGRELSSFLVGVTSFELGCDSSDPSIYVKVSKFGDWIIETLQRHGEMATRFKFEPTVCANRHYIPHDHKRDVMKMLHSSNTHVSESVSSYVVSFARQHVDDPIGNNCSGTLVEPNVVLTTAECVLDEGTKPTHVVLANGKMIEVLEITIHPSYNHSISPYYNNIAVVKLTSFAPILPFCGWYGGPKPDQKLLITGQRFVPNEDTEEYNRIEIMTHVSERSPVQCRLASRYSDLLPQGLRSEHLCYENHPFLVPGTCDNILGSPIERINEHKGYIDGINLLGRDCGYGEPAVGIRLSAHKAWLESLLLPRRDNATLVHIDTDQELGDECEYADGTKGTCTAEPSCPDINARLQNNQQVIFCGNRNVVCCPNKATDPRMMAIENEFNQCEERYRHLRTDQQNGSSHAVEIGWQDDRNTTYGCFGYLISTRGVVASASCLSERADLPNIVRIGGIDSLDNSRVVPIEKVIIHPDYKKETLEHNIAIVKLESTVDPSENVFPTCLWQNITHSPVKQLVMDFASKRYDPIHPMYKSDCEALLNRTFDEHYTLCMNPGTKFYKTLFYAGDLQVRLAPNVSISNTCYETGSPIVWRQAPNSTDNVEYLVHMYSHGSCDLNIPRVVTRIAAYIGWFKAVLH</sequence>
<proteinExistence type="inferred from homology"/>
<dbReference type="GO" id="GO:0006508">
    <property type="term" value="P:proteolysis"/>
    <property type="evidence" value="ECO:0007669"/>
    <property type="project" value="InterPro"/>
</dbReference>
<dbReference type="PANTHER" id="PTHR24260">
    <property type="match status" value="1"/>
</dbReference>
<keyword evidence="5" id="KW-1185">Reference proteome</keyword>
<comment type="similarity">
    <text evidence="1">Belongs to the peptidase S1 family. CLIP subfamily.</text>
</comment>
<dbReference type="AlphaFoldDB" id="A0A1I8JVL9"/>
<dbReference type="SUPFAM" id="SSF50494">
    <property type="entry name" value="Trypsin-like serine proteases"/>
    <property type="match status" value="3"/>
</dbReference>
<organism evidence="4 5">
    <name type="scientific">Anopheles quadriannulatus</name>
    <name type="common">Mosquito</name>
    <dbReference type="NCBI Taxonomy" id="34691"/>
    <lineage>
        <taxon>Eukaryota</taxon>
        <taxon>Metazoa</taxon>
        <taxon>Ecdysozoa</taxon>
        <taxon>Arthropoda</taxon>
        <taxon>Hexapoda</taxon>
        <taxon>Insecta</taxon>
        <taxon>Pterygota</taxon>
        <taxon>Neoptera</taxon>
        <taxon>Endopterygota</taxon>
        <taxon>Diptera</taxon>
        <taxon>Nematocera</taxon>
        <taxon>Culicoidea</taxon>
        <taxon>Culicidae</taxon>
        <taxon>Anophelinae</taxon>
        <taxon>Anopheles</taxon>
    </lineage>
</organism>
<dbReference type="PANTHER" id="PTHR24260:SF147">
    <property type="entry name" value="EG:BACR7A4.3 PROTEIN-RELATED"/>
    <property type="match status" value="1"/>
</dbReference>
<reference evidence="4" key="1">
    <citation type="submission" date="2020-05" db="UniProtKB">
        <authorList>
            <consortium name="EnsemblMetazoa"/>
        </authorList>
    </citation>
    <scope>IDENTIFICATION</scope>
    <source>
        <strain evidence="4">SANGQUA</strain>
    </source>
</reference>
<dbReference type="CDD" id="cd00190">
    <property type="entry name" value="Tryp_SPc"/>
    <property type="match status" value="1"/>
</dbReference>
<dbReference type="Pfam" id="PF00089">
    <property type="entry name" value="Trypsin"/>
    <property type="match status" value="3"/>
</dbReference>
<keyword evidence="2" id="KW-0732">Signal</keyword>
<dbReference type="InterPro" id="IPR001254">
    <property type="entry name" value="Trypsin_dom"/>
</dbReference>
<name>A0A1I8JVL9_ANOQN</name>
<dbReference type="InterPro" id="IPR043504">
    <property type="entry name" value="Peptidase_S1_PA_chymotrypsin"/>
</dbReference>
<protein>
    <recommendedName>
        <fullName evidence="3">Peptidase S1 domain-containing protein</fullName>
    </recommendedName>
</protein>
<dbReference type="InterPro" id="IPR009003">
    <property type="entry name" value="Peptidase_S1_PA"/>
</dbReference>
<feature type="domain" description="Peptidase S1" evidence="3">
    <location>
        <begin position="328"/>
        <end position="560"/>
    </location>
</feature>
<dbReference type="GO" id="GO:0004252">
    <property type="term" value="F:serine-type endopeptidase activity"/>
    <property type="evidence" value="ECO:0007669"/>
    <property type="project" value="InterPro"/>
</dbReference>
<dbReference type="PROSITE" id="PS50240">
    <property type="entry name" value="TRYPSIN_DOM"/>
    <property type="match status" value="3"/>
</dbReference>
<evidence type="ECO:0000256" key="2">
    <source>
        <dbReference type="SAM" id="SignalP"/>
    </source>
</evidence>
<feature type="signal peptide" evidence="2">
    <location>
        <begin position="1"/>
        <end position="20"/>
    </location>
</feature>
<evidence type="ECO:0000259" key="3">
    <source>
        <dbReference type="PROSITE" id="PS50240"/>
    </source>
</evidence>